<dbReference type="VEuPathDB" id="PlasmoDB:PVLDE_1303370"/>
<dbReference type="InterPro" id="IPR006486">
    <property type="entry name" value="PYST_A"/>
</dbReference>
<proteinExistence type="predicted"/>
<evidence type="ECO:0000313" key="2">
    <source>
        <dbReference type="Proteomes" id="UP000515308"/>
    </source>
</evidence>
<dbReference type="Proteomes" id="UP000515308">
    <property type="component" value="Chromosome PVLDE_13"/>
</dbReference>
<dbReference type="SUPFAM" id="SSF55961">
    <property type="entry name" value="Bet v1-like"/>
    <property type="match status" value="1"/>
</dbReference>
<reference evidence="1 2" key="1">
    <citation type="submission" date="2020-08" db="EMBL/GenBank/DDBJ databases">
        <authorList>
            <person name="Ramaprasad A."/>
        </authorList>
    </citation>
    <scope>NUCLEOTIDE SEQUENCE [LARGE SCALE GENOMIC DNA]</scope>
</reference>
<evidence type="ECO:0000313" key="1">
    <source>
        <dbReference type="EMBL" id="CAD2100874.1"/>
    </source>
</evidence>
<organism evidence="1 2">
    <name type="scientific">Plasmodium vinckei lentum</name>
    <dbReference type="NCBI Taxonomy" id="138297"/>
    <lineage>
        <taxon>Eukaryota</taxon>
        <taxon>Sar</taxon>
        <taxon>Alveolata</taxon>
        <taxon>Apicomplexa</taxon>
        <taxon>Aconoidasida</taxon>
        <taxon>Haemosporida</taxon>
        <taxon>Plasmodiidae</taxon>
        <taxon>Plasmodium</taxon>
        <taxon>Plasmodium (Vinckeia)</taxon>
    </lineage>
</organism>
<protein>
    <submittedName>
        <fullName evidence="1">Fam-a protein</fullName>
    </submittedName>
</protein>
<accession>A0A6V7SP00</accession>
<gene>
    <name evidence="1" type="ORF">PVLDE_1303370</name>
</gene>
<dbReference type="Gene3D" id="3.30.530.20">
    <property type="match status" value="1"/>
</dbReference>
<dbReference type="NCBIfam" id="TIGR01599">
    <property type="entry name" value="PYST-A"/>
    <property type="match status" value="1"/>
</dbReference>
<dbReference type="AlphaFoldDB" id="A0A6V7SP00"/>
<dbReference type="InterPro" id="IPR023393">
    <property type="entry name" value="START-like_dom_sf"/>
</dbReference>
<dbReference type="EMBL" id="LR865375">
    <property type="protein sequence ID" value="CAD2100874.1"/>
    <property type="molecule type" value="Genomic_DNA"/>
</dbReference>
<sequence>MNKLYITIALELLNVAFYMQNIAFAAESAPKTKSSDENEIYKLYFYPEEAKQAVSVMVDALATAQKHSKLTKDYKLYSKKDGATLHFKEVNDTEVGRLEFKIHNPDSFDGIVNMLLDSNGPKNFYRLFIEGDVSRIYDDHLVIIQHNYKSRVPGWERHYHILANLVESSETEVAIVFVSPNMNGYNSRTRKKHVNPIVESANSFQPDIKFRENVIRWKASKIYVNLVAFFIKKKAKYVKITHLSSIDLNFPSCVTDNSIKKMTANIILDILKLRDIFKKK</sequence>
<name>A0A6V7SP00_PLAVN</name>